<reference evidence="1 2" key="1">
    <citation type="submission" date="2019-09" db="EMBL/GenBank/DDBJ databases">
        <title>Genome Sequences of Streptomyces kaniharaensis ATCC 21070.</title>
        <authorList>
            <person name="Zhu W."/>
            <person name="De Crecy-Lagard V."/>
            <person name="Richards N.G."/>
        </authorList>
    </citation>
    <scope>NUCLEOTIDE SEQUENCE [LARGE SCALE GENOMIC DNA]</scope>
    <source>
        <strain evidence="1 2">SF-557</strain>
    </source>
</reference>
<name>A0A6N7KZB5_9ACTN</name>
<evidence type="ECO:0000313" key="2">
    <source>
        <dbReference type="Proteomes" id="UP000450000"/>
    </source>
</evidence>
<organism evidence="1 2">
    <name type="scientific">Streptomyces kaniharaensis</name>
    <dbReference type="NCBI Taxonomy" id="212423"/>
    <lineage>
        <taxon>Bacteria</taxon>
        <taxon>Bacillati</taxon>
        <taxon>Actinomycetota</taxon>
        <taxon>Actinomycetes</taxon>
        <taxon>Kitasatosporales</taxon>
        <taxon>Streptomycetaceae</taxon>
        <taxon>Streptomyces</taxon>
    </lineage>
</organism>
<proteinExistence type="predicted"/>
<dbReference type="Proteomes" id="UP000450000">
    <property type="component" value="Unassembled WGS sequence"/>
</dbReference>
<sequence length="105" mass="11341">MLGDQDVRQADQAVAAGGGLGVQRVKKVLRPEKAAQHGLDVRDVEDQHALAFYGPFQRGPGVAGDGHNDGAGSRRLVRQSVRDLHQRVDTDRLGFPLGFEASAIW</sequence>
<dbReference type="AlphaFoldDB" id="A0A6N7KZB5"/>
<gene>
    <name evidence="1" type="ORF">F7Q99_29035</name>
</gene>
<keyword evidence="2" id="KW-1185">Reference proteome</keyword>
<evidence type="ECO:0000313" key="1">
    <source>
        <dbReference type="EMBL" id="MQS16165.1"/>
    </source>
</evidence>
<protein>
    <submittedName>
        <fullName evidence="1">Uncharacterized protein</fullName>
    </submittedName>
</protein>
<accession>A0A6N7KZB5</accession>
<dbReference type="RefSeq" id="WP_153466900.1">
    <property type="nucleotide sequence ID" value="NZ_WBOF01000002.1"/>
</dbReference>
<comment type="caution">
    <text evidence="1">The sequence shown here is derived from an EMBL/GenBank/DDBJ whole genome shotgun (WGS) entry which is preliminary data.</text>
</comment>
<dbReference type="EMBL" id="WBOF01000002">
    <property type="protein sequence ID" value="MQS16165.1"/>
    <property type="molecule type" value="Genomic_DNA"/>
</dbReference>